<comment type="caution">
    <text evidence="2">The sequence shown here is derived from an EMBL/GenBank/DDBJ whole genome shotgun (WGS) entry which is preliminary data.</text>
</comment>
<feature type="domain" description="RNase H type-1" evidence="1">
    <location>
        <begin position="66"/>
        <end position="187"/>
    </location>
</feature>
<proteinExistence type="predicted"/>
<gene>
    <name evidence="2" type="ORF">POM88_029706</name>
</gene>
<reference evidence="2" key="1">
    <citation type="submission" date="2023-02" db="EMBL/GenBank/DDBJ databases">
        <title>Genome of toxic invasive species Heracleum sosnowskyi carries increased number of genes despite the absence of recent whole-genome duplications.</title>
        <authorList>
            <person name="Schelkunov M."/>
            <person name="Shtratnikova V."/>
            <person name="Makarenko M."/>
            <person name="Klepikova A."/>
            <person name="Omelchenko D."/>
            <person name="Novikova G."/>
            <person name="Obukhova E."/>
            <person name="Bogdanov V."/>
            <person name="Penin A."/>
            <person name="Logacheva M."/>
        </authorList>
    </citation>
    <scope>NUCLEOTIDE SEQUENCE</scope>
    <source>
        <strain evidence="2">Hsosn_3</strain>
        <tissue evidence="2">Leaf</tissue>
    </source>
</reference>
<dbReference type="EMBL" id="JAUIZM010000007">
    <property type="protein sequence ID" value="KAK1373513.1"/>
    <property type="molecule type" value="Genomic_DNA"/>
</dbReference>
<keyword evidence="3" id="KW-1185">Reference proteome</keyword>
<dbReference type="GO" id="GO:0004523">
    <property type="term" value="F:RNA-DNA hybrid ribonuclease activity"/>
    <property type="evidence" value="ECO:0007669"/>
    <property type="project" value="InterPro"/>
</dbReference>
<dbReference type="SUPFAM" id="SSF53098">
    <property type="entry name" value="Ribonuclease H-like"/>
    <property type="match status" value="1"/>
</dbReference>
<sequence length="199" mass="21860">MSQGTLEFLIVIRIEKLGKASKILLFGSDPLWRVNPHGALVLHTHRISREYWNLKADAFDVVCAVDGAWNTNIFGTLGGGIGVCIRTKGNRMVYVFSGPINTANSESTEVESILHVINLSMSSRLRNKRMVVCSDSTSALSIVQAGLQGFLPIHGTIKNINSLLGFTIFLHYVPREINVNADSLAKTGLNRETMAAYWA</sequence>
<dbReference type="Proteomes" id="UP001237642">
    <property type="component" value="Unassembled WGS sequence"/>
</dbReference>
<organism evidence="2 3">
    <name type="scientific">Heracleum sosnowskyi</name>
    <dbReference type="NCBI Taxonomy" id="360622"/>
    <lineage>
        <taxon>Eukaryota</taxon>
        <taxon>Viridiplantae</taxon>
        <taxon>Streptophyta</taxon>
        <taxon>Embryophyta</taxon>
        <taxon>Tracheophyta</taxon>
        <taxon>Spermatophyta</taxon>
        <taxon>Magnoliopsida</taxon>
        <taxon>eudicotyledons</taxon>
        <taxon>Gunneridae</taxon>
        <taxon>Pentapetalae</taxon>
        <taxon>asterids</taxon>
        <taxon>campanulids</taxon>
        <taxon>Apiales</taxon>
        <taxon>Apiaceae</taxon>
        <taxon>Apioideae</taxon>
        <taxon>apioid superclade</taxon>
        <taxon>Tordylieae</taxon>
        <taxon>Tordyliinae</taxon>
        <taxon>Heracleum</taxon>
    </lineage>
</organism>
<accession>A0AAD8HW98</accession>
<dbReference type="GO" id="GO:0003676">
    <property type="term" value="F:nucleic acid binding"/>
    <property type="evidence" value="ECO:0007669"/>
    <property type="project" value="InterPro"/>
</dbReference>
<dbReference type="AlphaFoldDB" id="A0AAD8HW98"/>
<dbReference type="InterPro" id="IPR036397">
    <property type="entry name" value="RNaseH_sf"/>
</dbReference>
<name>A0AAD8HW98_9APIA</name>
<dbReference type="InterPro" id="IPR002156">
    <property type="entry name" value="RNaseH_domain"/>
</dbReference>
<protein>
    <recommendedName>
        <fullName evidence="1">RNase H type-1 domain-containing protein</fullName>
    </recommendedName>
</protein>
<dbReference type="Gene3D" id="3.30.420.10">
    <property type="entry name" value="Ribonuclease H-like superfamily/Ribonuclease H"/>
    <property type="match status" value="1"/>
</dbReference>
<dbReference type="InterPro" id="IPR044730">
    <property type="entry name" value="RNase_H-like_dom_plant"/>
</dbReference>
<dbReference type="Pfam" id="PF13456">
    <property type="entry name" value="RVT_3"/>
    <property type="match status" value="1"/>
</dbReference>
<dbReference type="InterPro" id="IPR012337">
    <property type="entry name" value="RNaseH-like_sf"/>
</dbReference>
<evidence type="ECO:0000313" key="3">
    <source>
        <dbReference type="Proteomes" id="UP001237642"/>
    </source>
</evidence>
<dbReference type="CDD" id="cd06222">
    <property type="entry name" value="RNase_H_like"/>
    <property type="match status" value="1"/>
</dbReference>
<reference evidence="2" key="2">
    <citation type="submission" date="2023-05" db="EMBL/GenBank/DDBJ databases">
        <authorList>
            <person name="Schelkunov M.I."/>
        </authorList>
    </citation>
    <scope>NUCLEOTIDE SEQUENCE</scope>
    <source>
        <strain evidence="2">Hsosn_3</strain>
        <tissue evidence="2">Leaf</tissue>
    </source>
</reference>
<evidence type="ECO:0000313" key="2">
    <source>
        <dbReference type="EMBL" id="KAK1373513.1"/>
    </source>
</evidence>
<evidence type="ECO:0000259" key="1">
    <source>
        <dbReference type="Pfam" id="PF13456"/>
    </source>
</evidence>